<dbReference type="Proteomes" id="UP000694850">
    <property type="component" value="Unplaced"/>
</dbReference>
<evidence type="ECO:0000256" key="6">
    <source>
        <dbReference type="SAM" id="MobiDB-lite"/>
    </source>
</evidence>
<evidence type="ECO:0000256" key="5">
    <source>
        <dbReference type="ARBA" id="ARBA00035538"/>
    </source>
</evidence>
<gene>
    <name evidence="8" type="primary">MRPL28</name>
</gene>
<dbReference type="PANTHER" id="PTHR13528">
    <property type="entry name" value="39S RIBOSOMAL PROTEIN L28, MITOCHONDRIAL"/>
    <property type="match status" value="1"/>
</dbReference>
<dbReference type="GO" id="GO:0003735">
    <property type="term" value="F:structural constituent of ribosome"/>
    <property type="evidence" value="ECO:0007669"/>
    <property type="project" value="InterPro"/>
</dbReference>
<keyword evidence="2 8" id="KW-0689">Ribosomal protein</keyword>
<name>A0A8B7B7U2_ORYAF</name>
<accession>A0A8B7B7U2</accession>
<proteinExistence type="inferred from homology"/>
<dbReference type="InterPro" id="IPR026569">
    <property type="entry name" value="Ribosomal_bL28"/>
</dbReference>
<evidence type="ECO:0000313" key="7">
    <source>
        <dbReference type="Proteomes" id="UP000694850"/>
    </source>
</evidence>
<protein>
    <recommendedName>
        <fullName evidence="4">Large ribosomal subunit protein bL28m</fullName>
    </recommendedName>
    <alternativeName>
        <fullName evidence="5">39S ribosomal protein L28, mitochondrial</fullName>
    </alternativeName>
</protein>
<dbReference type="InterPro" id="IPR034704">
    <property type="entry name" value="Ribosomal_bL28/bL31-like_sf"/>
</dbReference>
<dbReference type="OrthoDB" id="361870at2759"/>
<sequence>MPLHKYPIHLWKQLRLRDGICSRLPQHYLRSLEEAPTPTPVHYRPHGAKFKINPKNGQRERVQDVPIPLYYPPESQRGLWGGEGWILGHRYVRNHKLSKRVQKIWKPQLFQRELYSEILDKKFSVTVTMRTLDLIDEAYGFDFYILKTPKEDLCSKFGMDLKRGLLLRLARQDPQLHPDDPERRMAIYDKYKEFTIPEAEAEWVGLTLDEAVEKQRLLEEKDPVPLFKVYVAELVERFQRQALAEPAVLQKRGIRGVAQGCMKRSGVLLPYSPVNLAGVAGPGSGSGVLPSCGPRLLPLEPIGAGAGAAAQSHTSSSSHAVATSRPLPGVAVSARLAGPVMADSGRDGRERAHGPRQAFHVKFHKEAASKTPDRPPSPFPATTPNCLLLDFGGGQFPASSTFILATPSSPFGPLSKYVSTDEWDRHPQDFEAGGPQELEAQGPCSGPRAWGNPLPWARRKTGMDEAPKLRPALSVRPYALAASGALGPAP</sequence>
<evidence type="ECO:0000256" key="1">
    <source>
        <dbReference type="ARBA" id="ARBA00008760"/>
    </source>
</evidence>
<feature type="region of interest" description="Disordered" evidence="6">
    <location>
        <begin position="438"/>
        <end position="459"/>
    </location>
</feature>
<organism evidence="7 8">
    <name type="scientific">Orycteropus afer afer</name>
    <dbReference type="NCBI Taxonomy" id="1230840"/>
    <lineage>
        <taxon>Eukaryota</taxon>
        <taxon>Metazoa</taxon>
        <taxon>Chordata</taxon>
        <taxon>Craniata</taxon>
        <taxon>Vertebrata</taxon>
        <taxon>Euteleostomi</taxon>
        <taxon>Mammalia</taxon>
        <taxon>Eutheria</taxon>
        <taxon>Afrotheria</taxon>
        <taxon>Tubulidentata</taxon>
        <taxon>Orycteropodidae</taxon>
        <taxon>Orycteropus</taxon>
    </lineage>
</organism>
<dbReference type="GeneID" id="103211518"/>
<dbReference type="PANTHER" id="PTHR13528:SF2">
    <property type="entry name" value="LARGE RIBOSOMAL SUBUNIT PROTEIN BL28M"/>
    <property type="match status" value="1"/>
</dbReference>
<evidence type="ECO:0000256" key="2">
    <source>
        <dbReference type="ARBA" id="ARBA00022980"/>
    </source>
</evidence>
<evidence type="ECO:0000313" key="8">
    <source>
        <dbReference type="RefSeq" id="XP_007955667.1"/>
    </source>
</evidence>
<dbReference type="GO" id="GO:0005762">
    <property type="term" value="C:mitochondrial large ribosomal subunit"/>
    <property type="evidence" value="ECO:0007669"/>
    <property type="project" value="TreeGrafter"/>
</dbReference>
<dbReference type="CTD" id="10573"/>
<evidence type="ECO:0000256" key="4">
    <source>
        <dbReference type="ARBA" id="ARBA00035269"/>
    </source>
</evidence>
<dbReference type="AlphaFoldDB" id="A0A8B7B7U2"/>
<dbReference type="SUPFAM" id="SSF143800">
    <property type="entry name" value="L28p-like"/>
    <property type="match status" value="1"/>
</dbReference>
<dbReference type="Pfam" id="PF00830">
    <property type="entry name" value="Ribosomal_L28"/>
    <property type="match status" value="1"/>
</dbReference>
<dbReference type="RefSeq" id="XP_007955667.1">
    <property type="nucleotide sequence ID" value="XM_007957476.1"/>
</dbReference>
<evidence type="ECO:0000256" key="3">
    <source>
        <dbReference type="ARBA" id="ARBA00023274"/>
    </source>
</evidence>
<comment type="similarity">
    <text evidence="1">Belongs to the bacterial ribosomal protein bL28 family.</text>
</comment>
<keyword evidence="3" id="KW-0687">Ribonucleoprotein</keyword>
<reference evidence="8" key="1">
    <citation type="submission" date="2025-08" db="UniProtKB">
        <authorList>
            <consortium name="RefSeq"/>
        </authorList>
    </citation>
    <scope>IDENTIFICATION</scope>
</reference>
<keyword evidence="7" id="KW-1185">Reference proteome</keyword>